<dbReference type="EMBL" id="CAJNAU010000041">
    <property type="protein sequence ID" value="CAE6784650.1"/>
    <property type="molecule type" value="Genomic_DNA"/>
</dbReference>
<comment type="caution">
    <text evidence="1">The sequence shown here is derived from an EMBL/GenBank/DDBJ whole genome shotgun (WGS) entry which is preliminary data.</text>
</comment>
<organism evidence="1 2">
    <name type="scientific">Paraburkholderia aspalathi</name>
    <dbReference type="NCBI Taxonomy" id="1324617"/>
    <lineage>
        <taxon>Bacteria</taxon>
        <taxon>Pseudomonadati</taxon>
        <taxon>Pseudomonadota</taxon>
        <taxon>Betaproteobacteria</taxon>
        <taxon>Burkholderiales</taxon>
        <taxon>Burkholderiaceae</taxon>
        <taxon>Paraburkholderia</taxon>
    </lineage>
</organism>
<dbReference type="InterPro" id="IPR006521">
    <property type="entry name" value="Tail_protein_I"/>
</dbReference>
<dbReference type="Pfam" id="PF09684">
    <property type="entry name" value="Tail_P2_I"/>
    <property type="match status" value="1"/>
</dbReference>
<evidence type="ECO:0008006" key="3">
    <source>
        <dbReference type="Google" id="ProtNLM"/>
    </source>
</evidence>
<keyword evidence="2" id="KW-1185">Reference proteome</keyword>
<name>A0ABN7M4N3_9BURK</name>
<dbReference type="NCBIfam" id="TIGR01634">
    <property type="entry name" value="tail_P2_I"/>
    <property type="match status" value="1"/>
</dbReference>
<proteinExistence type="predicted"/>
<gene>
    <name evidence="1" type="ORF">R69658_04237</name>
</gene>
<dbReference type="Proteomes" id="UP000674425">
    <property type="component" value="Unassembled WGS sequence"/>
</dbReference>
<evidence type="ECO:0000313" key="1">
    <source>
        <dbReference type="EMBL" id="CAE6784650.1"/>
    </source>
</evidence>
<evidence type="ECO:0000313" key="2">
    <source>
        <dbReference type="Proteomes" id="UP000674425"/>
    </source>
</evidence>
<sequence>MSKLLPPNSTRTERNLATVAARISDIPTPLPSLMNPDTIPAALLPWLAWHLGVDAWKDYWPEQTKRARVKAAISIARKKGTAAAVREVVATFGGNVALREWFELTPRGEPGTFDVVLTVSGRDGQAPNAALVADIIAEIDRTKPVRAHYTFTQGFSMQGAQRVAAAVRPALYRRLSLSDI</sequence>
<dbReference type="RefSeq" id="WP_200620107.1">
    <property type="nucleotide sequence ID" value="NZ_CAJNAU010000041.1"/>
</dbReference>
<protein>
    <recommendedName>
        <fullName evidence="3">Phage tail protein, P2 protein I family</fullName>
    </recommendedName>
</protein>
<reference evidence="1 2" key="1">
    <citation type="submission" date="2021-02" db="EMBL/GenBank/DDBJ databases">
        <authorList>
            <person name="Vanwijnsberghe S."/>
        </authorList>
    </citation>
    <scope>NUCLEOTIDE SEQUENCE [LARGE SCALE GENOMIC DNA]</scope>
    <source>
        <strain evidence="1 2">R-69658</strain>
    </source>
</reference>
<accession>A0ABN7M4N3</accession>